<dbReference type="PANTHER" id="PTHR15288:SF6">
    <property type="entry name" value="DENN DOMAIN-CONTAINING PROTEIN 2C"/>
    <property type="match status" value="1"/>
</dbReference>
<evidence type="ECO:0000313" key="4">
    <source>
        <dbReference type="EMBL" id="MEQ2196361.1"/>
    </source>
</evidence>
<feature type="compositionally biased region" description="Low complexity" evidence="2">
    <location>
        <begin position="50"/>
        <end position="61"/>
    </location>
</feature>
<feature type="domain" description="UDENN" evidence="3">
    <location>
        <begin position="285"/>
        <end position="489"/>
    </location>
</feature>
<dbReference type="Pfam" id="PF03456">
    <property type="entry name" value="uDENN"/>
    <property type="match status" value="1"/>
</dbReference>
<dbReference type="Gene3D" id="3.30.450.200">
    <property type="match status" value="1"/>
</dbReference>
<dbReference type="InterPro" id="IPR001194">
    <property type="entry name" value="cDENN_dom"/>
</dbReference>
<name>A0ABV0QKL3_9TELE</name>
<keyword evidence="1" id="KW-0344">Guanine-nucleotide releasing factor</keyword>
<evidence type="ECO:0000256" key="2">
    <source>
        <dbReference type="SAM" id="MobiDB-lite"/>
    </source>
</evidence>
<dbReference type="InterPro" id="IPR005113">
    <property type="entry name" value="uDENN_dom"/>
</dbReference>
<feature type="region of interest" description="Disordered" evidence="2">
    <location>
        <begin position="254"/>
        <end position="276"/>
    </location>
</feature>
<dbReference type="InterPro" id="IPR043153">
    <property type="entry name" value="DENN_C"/>
</dbReference>
<evidence type="ECO:0000259" key="3">
    <source>
        <dbReference type="PROSITE" id="PS50211"/>
    </source>
</evidence>
<comment type="caution">
    <text evidence="4">The sequence shown here is derived from an EMBL/GenBank/DDBJ whole genome shotgun (WGS) entry which is preliminary data.</text>
</comment>
<dbReference type="Gene3D" id="3.40.50.11500">
    <property type="match status" value="1"/>
</dbReference>
<sequence>MLALRVEQDRRGLDEVDRLQREATTIQQGWQSGRPALHKQRINIKEKISQWESRSQQSSSQDAGFKVHPPLVSRTLSGDLLGNDGSNKTYGVGNHARDSRARAKSTELDFREPPAHNVHNVAGRKSEPLKKFPTPFSTASPGKNSTTQTFASSELEVDTFSSAEPVFSAHVDSKVDCIPDILIVSKPQPPSAGDQEDNMPAGNFYTSRGFWRKLEGDRLLWENGRSNAGESRPPPKPLRTFQYRVTHNMKHAVHLDSGSPQNNNHSNLRSRRVVKPPNFPPPPCPVIIFIGMYKHRPAYITTGRQNCTSCEGSKDYPYEDVKLSTMCLPAKPPVPKKLQNQQHLVTRAVRKFTGLRRHPDLKRVRFIYSETFSFVLTGEDGSRWFCYCRKILILEEVERRREISPALVYPFMRSVMEAPFPAPGRTVTVKSFLPGSGNEVLTLCRPVDSRLEHVDFDSLLQCLTVGKLLQVFASLLLERRVIFVADKLR</sequence>
<dbReference type="InterPro" id="IPR037516">
    <property type="entry name" value="Tripartite_DENN"/>
</dbReference>
<evidence type="ECO:0000256" key="1">
    <source>
        <dbReference type="ARBA" id="ARBA00022658"/>
    </source>
</evidence>
<keyword evidence="5" id="KW-1185">Reference proteome</keyword>
<dbReference type="Proteomes" id="UP001434883">
    <property type="component" value="Unassembled WGS sequence"/>
</dbReference>
<dbReference type="EMBL" id="JAHRIN010016849">
    <property type="protein sequence ID" value="MEQ2196361.1"/>
    <property type="molecule type" value="Genomic_DNA"/>
</dbReference>
<feature type="compositionally biased region" description="Polar residues" evidence="2">
    <location>
        <begin position="135"/>
        <end position="147"/>
    </location>
</feature>
<protein>
    <recommendedName>
        <fullName evidence="3">UDENN domain-containing protein</fullName>
    </recommendedName>
</protein>
<feature type="region of interest" description="Disordered" evidence="2">
    <location>
        <begin position="49"/>
        <end position="100"/>
    </location>
</feature>
<dbReference type="InterPro" id="IPR051942">
    <property type="entry name" value="DENN_domain_containing_2"/>
</dbReference>
<dbReference type="PANTHER" id="PTHR15288">
    <property type="entry name" value="DENN DOMAIN-CONTAINING PROTEIN 2"/>
    <property type="match status" value="1"/>
</dbReference>
<dbReference type="Pfam" id="PF02141">
    <property type="entry name" value="DENN"/>
    <property type="match status" value="1"/>
</dbReference>
<reference evidence="4 5" key="1">
    <citation type="submission" date="2021-06" db="EMBL/GenBank/DDBJ databases">
        <authorList>
            <person name="Palmer J.M."/>
        </authorList>
    </citation>
    <scope>NUCLEOTIDE SEQUENCE [LARGE SCALE GENOMIC DNA]</scope>
    <source>
        <strain evidence="4 5">XC_2019</strain>
        <tissue evidence="4">Muscle</tissue>
    </source>
</reference>
<dbReference type="SMART" id="SM00799">
    <property type="entry name" value="DENN"/>
    <property type="match status" value="1"/>
</dbReference>
<proteinExistence type="predicted"/>
<feature type="region of interest" description="Disordered" evidence="2">
    <location>
        <begin position="127"/>
        <end position="147"/>
    </location>
</feature>
<organism evidence="4 5">
    <name type="scientific">Xenoophorus captivus</name>
    <dbReference type="NCBI Taxonomy" id="1517983"/>
    <lineage>
        <taxon>Eukaryota</taxon>
        <taxon>Metazoa</taxon>
        <taxon>Chordata</taxon>
        <taxon>Craniata</taxon>
        <taxon>Vertebrata</taxon>
        <taxon>Euteleostomi</taxon>
        <taxon>Actinopterygii</taxon>
        <taxon>Neopterygii</taxon>
        <taxon>Teleostei</taxon>
        <taxon>Neoteleostei</taxon>
        <taxon>Acanthomorphata</taxon>
        <taxon>Ovalentaria</taxon>
        <taxon>Atherinomorphae</taxon>
        <taxon>Cyprinodontiformes</taxon>
        <taxon>Goodeidae</taxon>
        <taxon>Xenoophorus</taxon>
    </lineage>
</organism>
<dbReference type="PROSITE" id="PS50211">
    <property type="entry name" value="DENN"/>
    <property type="match status" value="1"/>
</dbReference>
<accession>A0ABV0QKL3</accession>
<evidence type="ECO:0000313" key="5">
    <source>
        <dbReference type="Proteomes" id="UP001434883"/>
    </source>
</evidence>
<feature type="compositionally biased region" description="Polar residues" evidence="2">
    <location>
        <begin position="258"/>
        <end position="267"/>
    </location>
</feature>
<gene>
    <name evidence="4" type="ORF">XENOCAPTIV_020329</name>
</gene>